<evidence type="ECO:0000313" key="2">
    <source>
        <dbReference type="Proteomes" id="UP000221691"/>
    </source>
</evidence>
<evidence type="ECO:0008006" key="3">
    <source>
        <dbReference type="Google" id="ProtNLM"/>
    </source>
</evidence>
<dbReference type="EMBL" id="KY652726">
    <property type="protein sequence ID" value="ARB12744.1"/>
    <property type="molecule type" value="Genomic_DNA"/>
</dbReference>
<dbReference type="RefSeq" id="YP_009832747.1">
    <property type="nucleotide sequence ID" value="NC_048656.1"/>
</dbReference>
<reference evidence="1 2" key="1">
    <citation type="submission" date="2017-02" db="EMBL/GenBank/DDBJ databases">
        <title>Genome sequencing and assembly of Klebsiella pneumoniae phages.</title>
        <authorList>
            <person name="Labudda L."/>
            <person name="Strapagiel D."/>
            <person name="Karczewska-Golec J."/>
            <person name="Golec P."/>
        </authorList>
    </citation>
    <scope>NUCLEOTIDE SEQUENCE [LARGE SCALE GENOMIC DNA]</scope>
</reference>
<dbReference type="KEGG" id="vg:55632733"/>
<accession>A0A1V0E7B2</accession>
<gene>
    <name evidence="1" type="ORF">BIS47_240</name>
</gene>
<organism evidence="1 2">
    <name type="scientific">Klebsiella phage vB_KpnM_BIS47</name>
    <dbReference type="NCBI Taxonomy" id="1907784"/>
    <lineage>
        <taxon>Viruses</taxon>
        <taxon>Duplodnaviria</taxon>
        <taxon>Heunggongvirae</taxon>
        <taxon>Uroviricota</taxon>
        <taxon>Caudoviricetes</taxon>
        <taxon>Vequintavirinae</taxon>
        <taxon>Mydovirus</taxon>
        <taxon>Mydovirus BIS47</taxon>
    </lineage>
</organism>
<name>A0A1V0E7B2_9CAUD</name>
<sequence length="200" mass="23304">MKLRKKVFSVGIMDVTTPVATRNPNWRCPYYSRWLWMLTRCYDPQYLENHPSYNGVSVCSEWLVFSNFKAWMMSQDWENKALDKDILGNGKLYSPETCVFVTQSLNNFFLSRDSARGDYALGVSFYKGKFCATIRENGKSIYLGRYDDQILAHQAWQKRKILQINNIIATVEDQRLKDGLCRKANVLKEDIKNGRLTSNI</sequence>
<protein>
    <recommendedName>
        <fullName evidence="3">DNA binding protein</fullName>
    </recommendedName>
</protein>
<evidence type="ECO:0000313" key="1">
    <source>
        <dbReference type="EMBL" id="ARB12744.1"/>
    </source>
</evidence>
<keyword evidence="2" id="KW-1185">Reference proteome</keyword>
<dbReference type="GeneID" id="55632733"/>
<dbReference type="Proteomes" id="UP000221691">
    <property type="component" value="Segment"/>
</dbReference>
<proteinExistence type="predicted"/>